<evidence type="ECO:0000313" key="9">
    <source>
        <dbReference type="Proteomes" id="UP000306602"/>
    </source>
</evidence>
<keyword evidence="5 7" id="KW-0456">Lyase</keyword>
<keyword evidence="1 7" id="KW-1003">Cell membrane</keyword>
<feature type="site" description="Important for catalytic activity" evidence="7">
    <location>
        <position position="259"/>
    </location>
</feature>
<dbReference type="AlphaFoldDB" id="A0A4S4NHL7"/>
<dbReference type="PANTHER" id="PTHR30518:SF2">
    <property type="entry name" value="ENDOLYTIC MUREIN TRANSGLYCOSYLASE"/>
    <property type="match status" value="1"/>
</dbReference>
<proteinExistence type="inferred from homology"/>
<dbReference type="HAMAP" id="MF_02065">
    <property type="entry name" value="MltG"/>
    <property type="match status" value="1"/>
</dbReference>
<reference evidence="8 9" key="1">
    <citation type="submission" date="2019-04" db="EMBL/GenBank/DDBJ databases">
        <title>Shimia ponticola sp. nov., isolated from seawater.</title>
        <authorList>
            <person name="Kim Y.-O."/>
            <person name="Yoon J.-H."/>
        </authorList>
    </citation>
    <scope>NUCLEOTIDE SEQUENCE [LARGE SCALE GENOMIC DNA]</scope>
    <source>
        <strain evidence="8 9">MYP11</strain>
    </source>
</reference>
<dbReference type="OrthoDB" id="9814591at2"/>
<keyword evidence="6 7" id="KW-0961">Cell wall biogenesis/degradation</keyword>
<dbReference type="InterPro" id="IPR003770">
    <property type="entry name" value="MLTG-like"/>
</dbReference>
<evidence type="ECO:0000256" key="5">
    <source>
        <dbReference type="ARBA" id="ARBA00023239"/>
    </source>
</evidence>
<dbReference type="CDD" id="cd08010">
    <property type="entry name" value="MltG_like"/>
    <property type="match status" value="1"/>
</dbReference>
<keyword evidence="3 7" id="KW-1133">Transmembrane helix</keyword>
<evidence type="ECO:0000256" key="4">
    <source>
        <dbReference type="ARBA" id="ARBA00023136"/>
    </source>
</evidence>
<name>A0A4S4NHL7_9RHOB</name>
<dbReference type="RefSeq" id="WP_136462098.1">
    <property type="nucleotide sequence ID" value="NZ_SRKY01000001.1"/>
</dbReference>
<accession>A0A4S4NHL7</accession>
<dbReference type="EC" id="4.2.2.29" evidence="7"/>
<gene>
    <name evidence="7 8" type="primary">mltG</name>
    <name evidence="8" type="ORF">E4Z66_01650</name>
</gene>
<keyword evidence="2 7" id="KW-0812">Transmembrane</keyword>
<comment type="catalytic activity">
    <reaction evidence="7">
        <text>a peptidoglycan chain = a peptidoglycan chain with N-acetyl-1,6-anhydromuramyl-[peptide] at the reducing end + a peptidoglycan chain with N-acetylglucosamine at the non-reducing end.</text>
        <dbReference type="EC" id="4.2.2.29"/>
    </reaction>
</comment>
<evidence type="ECO:0000256" key="2">
    <source>
        <dbReference type="ARBA" id="ARBA00022692"/>
    </source>
</evidence>
<keyword evidence="4 7" id="KW-0472">Membrane</keyword>
<comment type="function">
    <text evidence="7">Functions as a peptidoglycan terminase that cleaves nascent peptidoglycan strands endolytically to terminate their elongation.</text>
</comment>
<evidence type="ECO:0000256" key="6">
    <source>
        <dbReference type="ARBA" id="ARBA00023316"/>
    </source>
</evidence>
<dbReference type="EMBL" id="SRKY01000001">
    <property type="protein sequence ID" value="THH39182.1"/>
    <property type="molecule type" value="Genomic_DNA"/>
</dbReference>
<keyword evidence="7" id="KW-0997">Cell inner membrane</keyword>
<evidence type="ECO:0000256" key="1">
    <source>
        <dbReference type="ARBA" id="ARBA00022475"/>
    </source>
</evidence>
<dbReference type="Pfam" id="PF02618">
    <property type="entry name" value="YceG"/>
    <property type="match status" value="1"/>
</dbReference>
<sequence length="389" mass="42345">MWRHVASNAVTFLVLTLFLLGGVILWGRGEYNAAGPLEDSICLQVPRGSTIQSVSRDLEAQNAIRNGAIFRMGADYQELADDLKAGSFLISEAASMSDIVATITGDGRSTCGTQVRYLVRVADLLVRVRALDPQTQGFITTAEFRPAEEEAPTAYSAALDEVGVELSVSLAPGVTSWQVVESLKAIDVLEGDIAEVPAEGALAPESYEVRPGDDRAELVAQMEELQLERISRVWAERDPDLPLETPEELMTLASIVEKETGNAEERGVVASVFVNRLRQGMRLQTDPTVIYGVTRGQGILGRGLRQSELRARTPWNTYVIEGLPPTPIANPGLASLEAVANPPDTDFVFFVAKTLDPADGHNFAVTLDEHNRNVAEYRRLEAERANSNN</sequence>
<evidence type="ECO:0000256" key="7">
    <source>
        <dbReference type="HAMAP-Rule" id="MF_02065"/>
    </source>
</evidence>
<comment type="caution">
    <text evidence="8">The sequence shown here is derived from an EMBL/GenBank/DDBJ whole genome shotgun (WGS) entry which is preliminary data.</text>
</comment>
<dbReference type="NCBIfam" id="TIGR00247">
    <property type="entry name" value="endolytic transglycosylase MltG"/>
    <property type="match status" value="1"/>
</dbReference>
<dbReference type="Proteomes" id="UP000306602">
    <property type="component" value="Unassembled WGS sequence"/>
</dbReference>
<dbReference type="GO" id="GO:0005886">
    <property type="term" value="C:plasma membrane"/>
    <property type="evidence" value="ECO:0007669"/>
    <property type="project" value="UniProtKB-UniRule"/>
</dbReference>
<protein>
    <recommendedName>
        <fullName evidence="7">Endolytic murein transglycosylase</fullName>
        <ecNumber evidence="7">4.2.2.29</ecNumber>
    </recommendedName>
    <alternativeName>
        <fullName evidence="7">Peptidoglycan lytic transglycosylase</fullName>
    </alternativeName>
    <alternativeName>
        <fullName evidence="7">Peptidoglycan polymerization terminase</fullName>
    </alternativeName>
</protein>
<dbReference type="Gene3D" id="3.30.160.60">
    <property type="entry name" value="Classic Zinc Finger"/>
    <property type="match status" value="1"/>
</dbReference>
<comment type="similarity">
    <text evidence="7">Belongs to the transglycosylase MltG family.</text>
</comment>
<dbReference type="GO" id="GO:0008932">
    <property type="term" value="F:lytic endotransglycosylase activity"/>
    <property type="evidence" value="ECO:0007669"/>
    <property type="project" value="UniProtKB-UniRule"/>
</dbReference>
<organism evidence="8 9">
    <name type="scientific">Aliishimia ponticola</name>
    <dbReference type="NCBI Taxonomy" id="2499833"/>
    <lineage>
        <taxon>Bacteria</taxon>
        <taxon>Pseudomonadati</taxon>
        <taxon>Pseudomonadota</taxon>
        <taxon>Alphaproteobacteria</taxon>
        <taxon>Rhodobacterales</taxon>
        <taxon>Paracoccaceae</taxon>
        <taxon>Aliishimia</taxon>
    </lineage>
</organism>
<dbReference type="GO" id="GO:0009252">
    <property type="term" value="P:peptidoglycan biosynthetic process"/>
    <property type="evidence" value="ECO:0007669"/>
    <property type="project" value="UniProtKB-UniRule"/>
</dbReference>
<dbReference type="PANTHER" id="PTHR30518">
    <property type="entry name" value="ENDOLYTIC MUREIN TRANSGLYCOSYLASE"/>
    <property type="match status" value="1"/>
</dbReference>
<evidence type="ECO:0000313" key="8">
    <source>
        <dbReference type="EMBL" id="THH39182.1"/>
    </source>
</evidence>
<dbReference type="GO" id="GO:0071555">
    <property type="term" value="P:cell wall organization"/>
    <property type="evidence" value="ECO:0007669"/>
    <property type="project" value="UniProtKB-KW"/>
</dbReference>
<evidence type="ECO:0000256" key="3">
    <source>
        <dbReference type="ARBA" id="ARBA00022989"/>
    </source>
</evidence>
<dbReference type="Gene3D" id="3.30.1490.480">
    <property type="entry name" value="Endolytic murein transglycosylase"/>
    <property type="match status" value="1"/>
</dbReference>
<keyword evidence="9" id="KW-1185">Reference proteome</keyword>